<dbReference type="InterPro" id="IPR011723">
    <property type="entry name" value="Znf/thioredoxin_put"/>
</dbReference>
<dbReference type="STRING" id="1603606.DSOUD_2446"/>
<evidence type="ECO:0000313" key="5">
    <source>
        <dbReference type="Proteomes" id="UP000057158"/>
    </source>
</evidence>
<dbReference type="RefSeq" id="WP_053551228.1">
    <property type="nucleotide sequence ID" value="NZ_CP010802.1"/>
</dbReference>
<keyword evidence="2" id="KW-0812">Transmembrane</keyword>
<feature type="domain" description="Zinc finger/thioredoxin putative" evidence="3">
    <location>
        <begin position="1"/>
        <end position="37"/>
    </location>
</feature>
<evidence type="ECO:0000256" key="2">
    <source>
        <dbReference type="SAM" id="Phobius"/>
    </source>
</evidence>
<evidence type="ECO:0000259" key="3">
    <source>
        <dbReference type="Pfam" id="PF13719"/>
    </source>
</evidence>
<dbReference type="InterPro" id="IPR021834">
    <property type="entry name" value="DUF3426"/>
</dbReference>
<name>A0A0M3QG14_9BACT</name>
<organism evidence="4 5">
    <name type="scientific">Desulfuromonas soudanensis</name>
    <dbReference type="NCBI Taxonomy" id="1603606"/>
    <lineage>
        <taxon>Bacteria</taxon>
        <taxon>Pseudomonadati</taxon>
        <taxon>Thermodesulfobacteriota</taxon>
        <taxon>Desulfuromonadia</taxon>
        <taxon>Desulfuromonadales</taxon>
        <taxon>Desulfuromonadaceae</taxon>
        <taxon>Desulfuromonas</taxon>
    </lineage>
</organism>
<gene>
    <name evidence="4" type="ORF">DSOUD_2446</name>
</gene>
<keyword evidence="2" id="KW-0472">Membrane</keyword>
<feature type="compositionally biased region" description="Acidic residues" evidence="1">
    <location>
        <begin position="46"/>
        <end position="56"/>
    </location>
</feature>
<feature type="compositionally biased region" description="Low complexity" evidence="1">
    <location>
        <begin position="71"/>
        <end position="89"/>
    </location>
</feature>
<dbReference type="OrthoDB" id="5506264at2"/>
<reference evidence="4 5" key="1">
    <citation type="submission" date="2015-07" db="EMBL/GenBank/DDBJ databases">
        <title>Isolation and Genomic Characterization of a Novel Halophilic Metal-Reducing Deltaproteobacterium from the Deep Subsurface.</title>
        <authorList>
            <person name="Badalamenti J.P."/>
            <person name="Summers Z.M."/>
            <person name="Gralnick J.A."/>
            <person name="Bond D.R."/>
        </authorList>
    </citation>
    <scope>NUCLEOTIDE SEQUENCE [LARGE SCALE GENOMIC DNA]</scope>
    <source>
        <strain evidence="4 5">WTL</strain>
    </source>
</reference>
<keyword evidence="2" id="KW-1133">Transmembrane helix</keyword>
<feature type="compositionally biased region" description="Acidic residues" evidence="1">
    <location>
        <begin position="128"/>
        <end position="142"/>
    </location>
</feature>
<proteinExistence type="predicted"/>
<protein>
    <recommendedName>
        <fullName evidence="3">Zinc finger/thioredoxin putative domain-containing protein</fullName>
    </recommendedName>
</protein>
<evidence type="ECO:0000313" key="4">
    <source>
        <dbReference type="EMBL" id="ALC17199.1"/>
    </source>
</evidence>
<dbReference type="PATRIC" id="fig|1603606.3.peg.2643"/>
<feature type="transmembrane region" description="Helical" evidence="2">
    <location>
        <begin position="233"/>
        <end position="256"/>
    </location>
</feature>
<dbReference type="NCBIfam" id="TIGR02098">
    <property type="entry name" value="MJ0042_CXXC"/>
    <property type="match status" value="1"/>
</dbReference>
<dbReference type="Proteomes" id="UP000057158">
    <property type="component" value="Chromosome"/>
</dbReference>
<dbReference type="AlphaFoldDB" id="A0A0M3QG14"/>
<dbReference type="KEGG" id="des:DSOUD_2446"/>
<feature type="region of interest" description="Disordered" evidence="1">
    <location>
        <begin position="37"/>
        <end position="229"/>
    </location>
</feature>
<sequence>MIIQCTECQSRFKLADDKLKSGGVKVRCTKCQHIFTVMPPPSEPEPAAEEISEPGQDDFSGFDAGQGGDFDFGVESSPAAGPPSEAAGGDLDFSFEPTPDTDDFSLDTETGGEFSFGGDESAAADFSFDQDETGAADDDFSLDADNPFAEKDDAPSWASPDVGGPADDFDFGGGEDTSFDFESDLEENLNEPPPLAAPAGQGVNSVQDVENTEKRRKPSAVTPPPASRPKGPMTGLTVFLLVLLLILGGAAGYFVWSGKSLDMEQLLARLTGRKIPAAEAGQIKLTAVSGFFVANRTEGQLFVIRGKAVNEYSEARSAIAVKGTLYSKSGQALIQQTAYCGNPLDDQVLQEWPFAKIEESMSNQFGDSLSNLNVGPGKTIPFAIVFKNLPAELAEFATEVSSSQPGSKQ</sequence>
<feature type="compositionally biased region" description="Acidic residues" evidence="1">
    <location>
        <begin position="177"/>
        <end position="189"/>
    </location>
</feature>
<dbReference type="Pfam" id="PF11906">
    <property type="entry name" value="DUF3426"/>
    <property type="match status" value="1"/>
</dbReference>
<keyword evidence="5" id="KW-1185">Reference proteome</keyword>
<dbReference type="Pfam" id="PF13719">
    <property type="entry name" value="Zn_ribbon_5"/>
    <property type="match status" value="1"/>
</dbReference>
<accession>A0A0M3QG14</accession>
<dbReference type="EMBL" id="CP010802">
    <property type="protein sequence ID" value="ALC17199.1"/>
    <property type="molecule type" value="Genomic_DNA"/>
</dbReference>
<evidence type="ECO:0000256" key="1">
    <source>
        <dbReference type="SAM" id="MobiDB-lite"/>
    </source>
</evidence>